<dbReference type="Gene3D" id="2.30.40.10">
    <property type="entry name" value="Urease, subunit C, domain 1"/>
    <property type="match status" value="1"/>
</dbReference>
<dbReference type="SUPFAM" id="SSF51338">
    <property type="entry name" value="Composite domain of metallo-dependent hydrolases"/>
    <property type="match status" value="1"/>
</dbReference>
<dbReference type="InterPro" id="IPR050378">
    <property type="entry name" value="Metallo-dep_Hydrolases_sf"/>
</dbReference>
<accession>A0A1C6UIA6</accession>
<evidence type="ECO:0000313" key="2">
    <source>
        <dbReference type="EMBL" id="SCL53800.1"/>
    </source>
</evidence>
<name>A0A1C6UIA6_9ACTN</name>
<dbReference type="EMBL" id="FMHY01000002">
    <property type="protein sequence ID" value="SCL53800.1"/>
    <property type="molecule type" value="Genomic_DNA"/>
</dbReference>
<sequence>MTAAELVVRGGTVVDGLGSPPVDADVVIADGRVTALVPRGTRVAADGVVDADGLVVTPGFIDMHSHSDVQIFAEPDHPARLLQGVTTEVLGQDGLSYAPVDDETLARLRTQLRGWNDDPPGFDWAWRSVAQYLDRLDSGVAVNTAYLVPQGTVRLLVVGAENRPATADELARMRQVVRQGLAEGAVGMSSGLTYVPGMYADTDELVALCEVVAEAGGYFCPHHRNYGSHVLESYDECLQIARRTGVALHLAHCHVSFPVNQGRVGELVAMLDDAAASGVDLSFDAYPYLAAMTSLHALLPGWAQSGSTEEQLARLTDAGVRDRLTHELDVLGTDGNQGLPVDWSTIVVSGMAGAPGYPDVVGHSIADSARTRGVPPAHLCLDLIAASRFGASCLMYAGIEEHVRTLMRHPRHTVGSDGILVGDQPHPRGWGSFARVLGRYVREEQVLDLVEAVRHMTSSAADRIGAPDRGRIQVGAAADLVVFDPRTVVDLATYEDPRQPPAGIPHVIVNGTVAVRDGRLTGSRSGRVVRRTRPATLTSKEI</sequence>
<dbReference type="Gene3D" id="3.30.1490.130">
    <property type="entry name" value="D-aminoacylase. Domain 3"/>
    <property type="match status" value="1"/>
</dbReference>
<dbReference type="CDD" id="cd01297">
    <property type="entry name" value="D-aminoacylase"/>
    <property type="match status" value="1"/>
</dbReference>
<dbReference type="PANTHER" id="PTHR11647:SF1">
    <property type="entry name" value="COLLAPSIN RESPONSE MEDIATOR PROTEIN"/>
    <property type="match status" value="1"/>
</dbReference>
<dbReference type="GO" id="GO:0016811">
    <property type="term" value="F:hydrolase activity, acting on carbon-nitrogen (but not peptide) bonds, in linear amides"/>
    <property type="evidence" value="ECO:0007669"/>
    <property type="project" value="InterPro"/>
</dbReference>
<dbReference type="STRING" id="227316.GA0070604_2856"/>
<dbReference type="GO" id="GO:0005829">
    <property type="term" value="C:cytosol"/>
    <property type="evidence" value="ECO:0007669"/>
    <property type="project" value="TreeGrafter"/>
</dbReference>
<reference evidence="3" key="1">
    <citation type="submission" date="2016-06" db="EMBL/GenBank/DDBJ databases">
        <authorList>
            <person name="Varghese N."/>
            <person name="Submissions Spin"/>
        </authorList>
    </citation>
    <scope>NUCLEOTIDE SEQUENCE [LARGE SCALE GENOMIC DNA]</scope>
    <source>
        <strain evidence="3">DSM 44814</strain>
    </source>
</reference>
<dbReference type="OrthoDB" id="3514520at2"/>
<dbReference type="InterPro" id="IPR032466">
    <property type="entry name" value="Metal_Hydrolase"/>
</dbReference>
<dbReference type="InterPro" id="IPR011059">
    <property type="entry name" value="Metal-dep_hydrolase_composite"/>
</dbReference>
<dbReference type="SUPFAM" id="SSF51556">
    <property type="entry name" value="Metallo-dependent hydrolases"/>
    <property type="match status" value="1"/>
</dbReference>
<protein>
    <submittedName>
        <fullName evidence="2">N-acyl-D-amino-acid deacylase</fullName>
    </submittedName>
</protein>
<organism evidence="2 3">
    <name type="scientific">Micromonospora eburnea</name>
    <dbReference type="NCBI Taxonomy" id="227316"/>
    <lineage>
        <taxon>Bacteria</taxon>
        <taxon>Bacillati</taxon>
        <taxon>Actinomycetota</taxon>
        <taxon>Actinomycetes</taxon>
        <taxon>Micromonosporales</taxon>
        <taxon>Micromonosporaceae</taxon>
        <taxon>Micromonospora</taxon>
    </lineage>
</organism>
<evidence type="ECO:0000313" key="3">
    <source>
        <dbReference type="Proteomes" id="UP000199696"/>
    </source>
</evidence>
<dbReference type="Proteomes" id="UP000199696">
    <property type="component" value="Unassembled WGS sequence"/>
</dbReference>
<feature type="domain" description="Amidohydrolase 3" evidence="1">
    <location>
        <begin position="48"/>
        <end position="514"/>
    </location>
</feature>
<dbReference type="Gene3D" id="3.20.20.140">
    <property type="entry name" value="Metal-dependent hydrolases"/>
    <property type="match status" value="1"/>
</dbReference>
<dbReference type="RefSeq" id="WP_091118384.1">
    <property type="nucleotide sequence ID" value="NZ_FMHY01000002.1"/>
</dbReference>
<evidence type="ECO:0000259" key="1">
    <source>
        <dbReference type="Pfam" id="PF07969"/>
    </source>
</evidence>
<dbReference type="AlphaFoldDB" id="A0A1C6UIA6"/>
<dbReference type="GO" id="GO:0016812">
    <property type="term" value="F:hydrolase activity, acting on carbon-nitrogen (but not peptide) bonds, in cyclic amides"/>
    <property type="evidence" value="ECO:0007669"/>
    <property type="project" value="TreeGrafter"/>
</dbReference>
<gene>
    <name evidence="2" type="ORF">GA0070604_2856</name>
</gene>
<dbReference type="Pfam" id="PF07969">
    <property type="entry name" value="Amidohydro_3"/>
    <property type="match status" value="1"/>
</dbReference>
<keyword evidence="3" id="KW-1185">Reference proteome</keyword>
<dbReference type="PANTHER" id="PTHR11647">
    <property type="entry name" value="HYDRANTOINASE/DIHYDROPYRIMIDINASE FAMILY MEMBER"/>
    <property type="match status" value="1"/>
</dbReference>
<proteinExistence type="predicted"/>
<dbReference type="InterPro" id="IPR013108">
    <property type="entry name" value="Amidohydro_3"/>
</dbReference>
<dbReference type="InterPro" id="IPR023100">
    <property type="entry name" value="D-aminoacylase_insert_dom_sf"/>
</dbReference>